<accession>A0A3B5PUC2</accession>
<organism evidence="1 2">
    <name type="scientific">Xiphophorus maculatus</name>
    <name type="common">Southern platyfish</name>
    <name type="synonym">Platypoecilus maculatus</name>
    <dbReference type="NCBI Taxonomy" id="8083"/>
    <lineage>
        <taxon>Eukaryota</taxon>
        <taxon>Metazoa</taxon>
        <taxon>Chordata</taxon>
        <taxon>Craniata</taxon>
        <taxon>Vertebrata</taxon>
        <taxon>Euteleostomi</taxon>
        <taxon>Actinopterygii</taxon>
        <taxon>Neopterygii</taxon>
        <taxon>Teleostei</taxon>
        <taxon>Neoteleostei</taxon>
        <taxon>Acanthomorphata</taxon>
        <taxon>Ovalentaria</taxon>
        <taxon>Atherinomorphae</taxon>
        <taxon>Cyprinodontiformes</taxon>
        <taxon>Poeciliidae</taxon>
        <taxon>Poeciliinae</taxon>
        <taxon>Xiphophorus</taxon>
    </lineage>
</organism>
<evidence type="ECO:0000313" key="1">
    <source>
        <dbReference type="Ensembl" id="ENSXMAP00000021589.1"/>
    </source>
</evidence>
<keyword evidence="2" id="KW-1185">Reference proteome</keyword>
<dbReference type="InParanoid" id="A0A3B5PUC2"/>
<proteinExistence type="predicted"/>
<evidence type="ECO:0000313" key="2">
    <source>
        <dbReference type="Proteomes" id="UP000002852"/>
    </source>
</evidence>
<protein>
    <submittedName>
        <fullName evidence="1">Uncharacterized protein</fullName>
    </submittedName>
</protein>
<dbReference type="AlphaFoldDB" id="A0A3B5PUC2"/>
<reference evidence="2" key="2">
    <citation type="journal article" date="2013" name="Nat. Genet.">
        <title>The genome of the platyfish, Xiphophorus maculatus, provides insights into evolutionary adaptation and several complex traits.</title>
        <authorList>
            <person name="Schartl M."/>
            <person name="Walter R.B."/>
            <person name="Shen Y."/>
            <person name="Garcia T."/>
            <person name="Catchen J."/>
            <person name="Amores A."/>
            <person name="Braasch I."/>
            <person name="Chalopin D."/>
            <person name="Volff J.N."/>
            <person name="Lesch K.P."/>
            <person name="Bisazza A."/>
            <person name="Minx P."/>
            <person name="Hillier L."/>
            <person name="Wilson R.K."/>
            <person name="Fuerstenberg S."/>
            <person name="Boore J."/>
            <person name="Searle S."/>
            <person name="Postlethwait J.H."/>
            <person name="Warren W.C."/>
        </authorList>
    </citation>
    <scope>NUCLEOTIDE SEQUENCE [LARGE SCALE GENOMIC DNA]</scope>
    <source>
        <strain evidence="2">JP 163 A</strain>
    </source>
</reference>
<sequence>RILSETLAEIIGSFSGRTLTTFPMGLCSQLRNRRGWTCWPFGSFHHFVSRRGGFHVFNKRLRSVLMLGPTRASYLLPYSAQSPGR</sequence>
<reference evidence="1" key="4">
    <citation type="submission" date="2025-09" db="UniProtKB">
        <authorList>
            <consortium name="Ensembl"/>
        </authorList>
    </citation>
    <scope>IDENTIFICATION</scope>
    <source>
        <strain evidence="1">JP 163 A</strain>
    </source>
</reference>
<reference evidence="1" key="3">
    <citation type="submission" date="2025-08" db="UniProtKB">
        <authorList>
            <consortium name="Ensembl"/>
        </authorList>
    </citation>
    <scope>IDENTIFICATION</scope>
    <source>
        <strain evidence="1">JP 163 A</strain>
    </source>
</reference>
<reference evidence="2" key="1">
    <citation type="submission" date="2012-01" db="EMBL/GenBank/DDBJ databases">
        <authorList>
            <person name="Walter R."/>
            <person name="Schartl M."/>
            <person name="Warren W."/>
        </authorList>
    </citation>
    <scope>NUCLEOTIDE SEQUENCE [LARGE SCALE GENOMIC DNA]</scope>
    <source>
        <strain evidence="2">JP 163 A</strain>
    </source>
</reference>
<dbReference type="Proteomes" id="UP000002852">
    <property type="component" value="Unassembled WGS sequence"/>
</dbReference>
<dbReference type="Ensembl" id="ENSXMAT00000027921.1">
    <property type="protein sequence ID" value="ENSXMAP00000021589.1"/>
    <property type="gene ID" value="ENSXMAG00000021309.1"/>
</dbReference>
<name>A0A3B5PUC2_XIPMA</name>